<reference evidence="1" key="1">
    <citation type="submission" date="2022-07" db="EMBL/GenBank/DDBJ databases">
        <title>Genome Sequence of Phlebia brevispora.</title>
        <authorList>
            <person name="Buettner E."/>
        </authorList>
    </citation>
    <scope>NUCLEOTIDE SEQUENCE</scope>
    <source>
        <strain evidence="1">MPL23</strain>
    </source>
</reference>
<keyword evidence="2" id="KW-1185">Reference proteome</keyword>
<gene>
    <name evidence="1" type="ORF">NM688_g1487</name>
</gene>
<comment type="caution">
    <text evidence="1">The sequence shown here is derived from an EMBL/GenBank/DDBJ whole genome shotgun (WGS) entry which is preliminary data.</text>
</comment>
<evidence type="ECO:0000313" key="1">
    <source>
        <dbReference type="EMBL" id="KAJ3557402.1"/>
    </source>
</evidence>
<accession>A0ACC1TBJ0</accession>
<name>A0ACC1TBJ0_9APHY</name>
<dbReference type="Proteomes" id="UP001148662">
    <property type="component" value="Unassembled WGS sequence"/>
</dbReference>
<organism evidence="1 2">
    <name type="scientific">Phlebia brevispora</name>
    <dbReference type="NCBI Taxonomy" id="194682"/>
    <lineage>
        <taxon>Eukaryota</taxon>
        <taxon>Fungi</taxon>
        <taxon>Dikarya</taxon>
        <taxon>Basidiomycota</taxon>
        <taxon>Agaricomycotina</taxon>
        <taxon>Agaricomycetes</taxon>
        <taxon>Polyporales</taxon>
        <taxon>Meruliaceae</taxon>
        <taxon>Phlebia</taxon>
    </lineage>
</organism>
<dbReference type="EMBL" id="JANHOG010000160">
    <property type="protein sequence ID" value="KAJ3557402.1"/>
    <property type="molecule type" value="Genomic_DNA"/>
</dbReference>
<proteinExistence type="predicted"/>
<sequence length="283" mass="31762">MSLIRLPKTLRLWRPVTLGSRWSSSTSLPDFNPLPSFRLTRPPNPKWDLGRGLDDGPDSEGWREDETKGWKSWSTTDLVGRDLYRLLTSAVIPRPIAFVSTISQDGVRNLAPMSYFSLISHDPPLLTMSLTLSKRRPKDTRENIKATKEFTVNIISEPFAEAANVCSVEAPAHVDEWLVSGLTPEASTLVKPPRVKESALYNLMDIPSLRTHEITTTLVFGLIKQIHVRNVVLSEDEATVDPAKLRPVARLGGSTFARLGEGFDLERPSWKALKERIQQMKPN</sequence>
<protein>
    <submittedName>
        <fullName evidence="1">Uncharacterized protein</fullName>
    </submittedName>
</protein>
<evidence type="ECO:0000313" key="2">
    <source>
        <dbReference type="Proteomes" id="UP001148662"/>
    </source>
</evidence>